<keyword evidence="2" id="KW-1185">Reference proteome</keyword>
<dbReference type="EMBL" id="JADPVI010000003">
    <property type="protein sequence ID" value="MBF8457847.1"/>
    <property type="molecule type" value="Genomic_DNA"/>
</dbReference>
<protein>
    <submittedName>
        <fullName evidence="1">Uncharacterized protein</fullName>
    </submittedName>
</protein>
<comment type="caution">
    <text evidence="1">The sequence shown here is derived from an EMBL/GenBank/DDBJ whole genome shotgun (WGS) entry which is preliminary data.</text>
</comment>
<name>A0ABS0FDW2_9FLAO</name>
<evidence type="ECO:0000313" key="1">
    <source>
        <dbReference type="EMBL" id="MBF8457847.1"/>
    </source>
</evidence>
<accession>A0ABS0FDW2</accession>
<gene>
    <name evidence="1" type="ORF">IV494_11715</name>
</gene>
<dbReference type="RefSeq" id="WP_196080326.1">
    <property type="nucleotide sequence ID" value="NZ_JADPVI010000003.1"/>
</dbReference>
<sequence length="47" mass="5129">MTFRNPKLEVVNVIDASNNVIDGPFNPILLLSDLISLKKATDSISSQ</sequence>
<dbReference type="Proteomes" id="UP000660070">
    <property type="component" value="Unassembled WGS sequence"/>
</dbReference>
<proteinExistence type="predicted"/>
<reference evidence="1 2" key="1">
    <citation type="submission" date="2020-11" db="EMBL/GenBank/DDBJ databases">
        <title>Kaistella gelatinilytica sp. nov., a flavobacterium isolated from Antarctic Soil.</title>
        <authorList>
            <person name="Li J."/>
        </authorList>
    </citation>
    <scope>NUCLEOTIDE SEQUENCE [LARGE SCALE GENOMIC DNA]</scope>
    <source>
        <strain evidence="1 2">G5-32</strain>
    </source>
</reference>
<organism evidence="1 2">
    <name type="scientific">Kaistella gelatinilytica</name>
    <dbReference type="NCBI Taxonomy" id="2787636"/>
    <lineage>
        <taxon>Bacteria</taxon>
        <taxon>Pseudomonadati</taxon>
        <taxon>Bacteroidota</taxon>
        <taxon>Flavobacteriia</taxon>
        <taxon>Flavobacteriales</taxon>
        <taxon>Weeksellaceae</taxon>
        <taxon>Chryseobacterium group</taxon>
        <taxon>Kaistella</taxon>
    </lineage>
</organism>
<evidence type="ECO:0000313" key="2">
    <source>
        <dbReference type="Proteomes" id="UP000660070"/>
    </source>
</evidence>